<dbReference type="AlphaFoldDB" id="A0A161TPV5"/>
<dbReference type="RefSeq" id="XP_018189851.1">
    <property type="nucleotide sequence ID" value="XM_018332110.1"/>
</dbReference>
<dbReference type="GeneID" id="28897247"/>
<dbReference type="GO" id="GO:0005742">
    <property type="term" value="C:mitochondrial outer membrane translocase complex"/>
    <property type="evidence" value="ECO:0007669"/>
    <property type="project" value="InterPro"/>
</dbReference>
<dbReference type="InParanoid" id="A0A161TPV5"/>
<dbReference type="Proteomes" id="UP000076632">
    <property type="component" value="Unassembled WGS sequence"/>
</dbReference>
<evidence type="ECO:0008006" key="3">
    <source>
        <dbReference type="Google" id="ProtNLM"/>
    </source>
</evidence>
<name>A0A161TPV5_XYLHT</name>
<dbReference type="Pfam" id="PF17112">
    <property type="entry name" value="Tom6"/>
    <property type="match status" value="1"/>
</dbReference>
<accession>A0A161TPV5</accession>
<proteinExistence type="predicted"/>
<dbReference type="OMA" id="QSPFSEW"/>
<dbReference type="EMBL" id="KV407456">
    <property type="protein sequence ID" value="KZF24296.1"/>
    <property type="molecule type" value="Genomic_DNA"/>
</dbReference>
<keyword evidence="2" id="KW-1185">Reference proteome</keyword>
<dbReference type="OrthoDB" id="5403997at2759"/>
<dbReference type="GO" id="GO:0030150">
    <property type="term" value="P:protein import into mitochondrial matrix"/>
    <property type="evidence" value="ECO:0007669"/>
    <property type="project" value="InterPro"/>
</dbReference>
<evidence type="ECO:0000313" key="2">
    <source>
        <dbReference type="Proteomes" id="UP000076632"/>
    </source>
</evidence>
<reference evidence="1 2" key="1">
    <citation type="journal article" date="2016" name="Fungal Biol.">
        <title>The genome of Xylona heveae provides a window into fungal endophytism.</title>
        <authorList>
            <person name="Gazis R."/>
            <person name="Kuo A."/>
            <person name="Riley R."/>
            <person name="LaButti K."/>
            <person name="Lipzen A."/>
            <person name="Lin J."/>
            <person name="Amirebrahimi M."/>
            <person name="Hesse C.N."/>
            <person name="Spatafora J.W."/>
            <person name="Henrissat B."/>
            <person name="Hainaut M."/>
            <person name="Grigoriev I.V."/>
            <person name="Hibbett D.S."/>
        </authorList>
    </citation>
    <scope>NUCLEOTIDE SEQUENCE [LARGE SCALE GENOMIC DNA]</scope>
    <source>
        <strain evidence="1 2">TC161</strain>
    </source>
</reference>
<sequence>MAPKRVVVQARQEPVQPSFFKAAYEEVTSPENRSLVTAAGLFAAGVAFLHSSWSEILLPPV</sequence>
<organism evidence="1 2">
    <name type="scientific">Xylona heveae (strain CBS 132557 / TC161)</name>
    <dbReference type="NCBI Taxonomy" id="1328760"/>
    <lineage>
        <taxon>Eukaryota</taxon>
        <taxon>Fungi</taxon>
        <taxon>Dikarya</taxon>
        <taxon>Ascomycota</taxon>
        <taxon>Pezizomycotina</taxon>
        <taxon>Xylonomycetes</taxon>
        <taxon>Xylonales</taxon>
        <taxon>Xylonaceae</taxon>
        <taxon>Xylona</taxon>
    </lineage>
</organism>
<gene>
    <name evidence="1" type="ORF">L228DRAFT_245208</name>
</gene>
<dbReference type="InterPro" id="IPR020266">
    <property type="entry name" value="Tom6"/>
</dbReference>
<evidence type="ECO:0000313" key="1">
    <source>
        <dbReference type="EMBL" id="KZF24296.1"/>
    </source>
</evidence>
<protein>
    <recommendedName>
        <fullName evidence="3">TOM core complex subunit Tom6</fullName>
    </recommendedName>
</protein>